<sequence length="248" mass="26443">MSTNNVVLITGANRGIGHALTTEYLSRPHTTVIAAVRDPSKSNSKALVTLPKGTGSTLITIKIDSLAPTDAKTAVSTLPSSISRIDLVIANAGVTVFNPVLDITVDEYLYHQSINVVGPLVLFQATWPLLQKSVSPKFIVISSSLGSVKVGPEWGLPCGAYGASKASINYLTRRLHYEHEGLVALPVCPGWTQTDMGNEGAKVFRAAEGGLAPVTLEESIKGVVQEIDGATRTEEGRFACYDHKDVTW</sequence>
<proteinExistence type="inferred from homology"/>
<dbReference type="SUPFAM" id="SSF51735">
    <property type="entry name" value="NAD(P)-binding Rossmann-fold domains"/>
    <property type="match status" value="1"/>
</dbReference>
<dbReference type="EMBL" id="MU004199">
    <property type="protein sequence ID" value="KAF2489381.1"/>
    <property type="molecule type" value="Genomic_DNA"/>
</dbReference>
<keyword evidence="5" id="KW-1185">Reference proteome</keyword>
<evidence type="ECO:0000256" key="3">
    <source>
        <dbReference type="ARBA" id="ARBA00023002"/>
    </source>
</evidence>
<protein>
    <submittedName>
        <fullName evidence="4">NAD(P)-binding protein</fullName>
    </submittedName>
</protein>
<dbReference type="PRINTS" id="PR00081">
    <property type="entry name" value="GDHRDH"/>
</dbReference>
<evidence type="ECO:0000313" key="5">
    <source>
        <dbReference type="Proteomes" id="UP000799750"/>
    </source>
</evidence>
<keyword evidence="3" id="KW-0560">Oxidoreductase</keyword>
<dbReference type="AlphaFoldDB" id="A0A6A6QB55"/>
<dbReference type="GO" id="GO:0016491">
    <property type="term" value="F:oxidoreductase activity"/>
    <property type="evidence" value="ECO:0007669"/>
    <property type="project" value="UniProtKB-KW"/>
</dbReference>
<dbReference type="InterPro" id="IPR036291">
    <property type="entry name" value="NAD(P)-bd_dom_sf"/>
</dbReference>
<dbReference type="Gene3D" id="3.40.50.720">
    <property type="entry name" value="NAD(P)-binding Rossmann-like Domain"/>
    <property type="match status" value="1"/>
</dbReference>
<evidence type="ECO:0000256" key="2">
    <source>
        <dbReference type="ARBA" id="ARBA00022857"/>
    </source>
</evidence>
<dbReference type="PANTHER" id="PTHR43544">
    <property type="entry name" value="SHORT-CHAIN DEHYDROGENASE/REDUCTASE"/>
    <property type="match status" value="1"/>
</dbReference>
<evidence type="ECO:0000313" key="4">
    <source>
        <dbReference type="EMBL" id="KAF2489381.1"/>
    </source>
</evidence>
<gene>
    <name evidence="4" type="ORF">BU16DRAFT_553478</name>
</gene>
<accession>A0A6A6QB55</accession>
<dbReference type="Proteomes" id="UP000799750">
    <property type="component" value="Unassembled WGS sequence"/>
</dbReference>
<name>A0A6A6QB55_9PEZI</name>
<dbReference type="OrthoDB" id="9876299at2759"/>
<dbReference type="InterPro" id="IPR002347">
    <property type="entry name" value="SDR_fam"/>
</dbReference>
<keyword evidence="2" id="KW-0521">NADP</keyword>
<dbReference type="CDD" id="cd05325">
    <property type="entry name" value="carb_red_sniffer_like_SDR_c"/>
    <property type="match status" value="1"/>
</dbReference>
<organism evidence="4 5">
    <name type="scientific">Lophium mytilinum</name>
    <dbReference type="NCBI Taxonomy" id="390894"/>
    <lineage>
        <taxon>Eukaryota</taxon>
        <taxon>Fungi</taxon>
        <taxon>Dikarya</taxon>
        <taxon>Ascomycota</taxon>
        <taxon>Pezizomycotina</taxon>
        <taxon>Dothideomycetes</taxon>
        <taxon>Pleosporomycetidae</taxon>
        <taxon>Mytilinidiales</taxon>
        <taxon>Mytilinidiaceae</taxon>
        <taxon>Lophium</taxon>
    </lineage>
</organism>
<dbReference type="GO" id="GO:0005737">
    <property type="term" value="C:cytoplasm"/>
    <property type="evidence" value="ECO:0007669"/>
    <property type="project" value="TreeGrafter"/>
</dbReference>
<reference evidence="4" key="1">
    <citation type="journal article" date="2020" name="Stud. Mycol.">
        <title>101 Dothideomycetes genomes: a test case for predicting lifestyles and emergence of pathogens.</title>
        <authorList>
            <person name="Haridas S."/>
            <person name="Albert R."/>
            <person name="Binder M."/>
            <person name="Bloem J."/>
            <person name="Labutti K."/>
            <person name="Salamov A."/>
            <person name="Andreopoulos B."/>
            <person name="Baker S."/>
            <person name="Barry K."/>
            <person name="Bills G."/>
            <person name="Bluhm B."/>
            <person name="Cannon C."/>
            <person name="Castanera R."/>
            <person name="Culley D."/>
            <person name="Daum C."/>
            <person name="Ezra D."/>
            <person name="Gonzalez J."/>
            <person name="Henrissat B."/>
            <person name="Kuo A."/>
            <person name="Liang C."/>
            <person name="Lipzen A."/>
            <person name="Lutzoni F."/>
            <person name="Magnuson J."/>
            <person name="Mondo S."/>
            <person name="Nolan M."/>
            <person name="Ohm R."/>
            <person name="Pangilinan J."/>
            <person name="Park H.-J."/>
            <person name="Ramirez L."/>
            <person name="Alfaro M."/>
            <person name="Sun H."/>
            <person name="Tritt A."/>
            <person name="Yoshinaga Y."/>
            <person name="Zwiers L.-H."/>
            <person name="Turgeon B."/>
            <person name="Goodwin S."/>
            <person name="Spatafora J."/>
            <person name="Crous P."/>
            <person name="Grigoriev I."/>
        </authorList>
    </citation>
    <scope>NUCLEOTIDE SEQUENCE</scope>
    <source>
        <strain evidence="4">CBS 269.34</strain>
    </source>
</reference>
<evidence type="ECO:0000256" key="1">
    <source>
        <dbReference type="ARBA" id="ARBA00006484"/>
    </source>
</evidence>
<dbReference type="Pfam" id="PF00106">
    <property type="entry name" value="adh_short"/>
    <property type="match status" value="1"/>
</dbReference>
<comment type="similarity">
    <text evidence="1">Belongs to the short-chain dehydrogenases/reductases (SDR) family.</text>
</comment>
<dbReference type="PANTHER" id="PTHR43544:SF7">
    <property type="entry name" value="NADB-LER2"/>
    <property type="match status" value="1"/>
</dbReference>
<dbReference type="InterPro" id="IPR051468">
    <property type="entry name" value="Fungal_SecMetab_SDRs"/>
</dbReference>